<protein>
    <submittedName>
        <fullName evidence="2">Uncharacterized protein</fullName>
    </submittedName>
</protein>
<evidence type="ECO:0000313" key="2">
    <source>
        <dbReference type="EMBL" id="EFB74410.1"/>
    </source>
</evidence>
<organism evidence="2 3">
    <name type="scientific">Subdoligranulum variabile DSM 15176</name>
    <dbReference type="NCBI Taxonomy" id="411471"/>
    <lineage>
        <taxon>Bacteria</taxon>
        <taxon>Bacillati</taxon>
        <taxon>Bacillota</taxon>
        <taxon>Clostridia</taxon>
        <taxon>Eubacteriales</taxon>
        <taxon>Oscillospiraceae</taxon>
        <taxon>Subdoligranulum</taxon>
    </lineage>
</organism>
<dbReference type="HOGENOM" id="CLU_3277630_0_0_9"/>
<gene>
    <name evidence="2" type="ORF">SUBVAR_07308</name>
</gene>
<feature type="compositionally biased region" description="Basic and acidic residues" evidence="1">
    <location>
        <begin position="10"/>
        <end position="22"/>
    </location>
</feature>
<dbReference type="Proteomes" id="UP000003438">
    <property type="component" value="Unassembled WGS sequence"/>
</dbReference>
<name>D1PSC5_9FIRM</name>
<dbReference type="AlphaFoldDB" id="D1PSC5"/>
<keyword evidence="3" id="KW-1185">Reference proteome</keyword>
<dbReference type="EMBL" id="ACBY02000071">
    <property type="protein sequence ID" value="EFB74410.1"/>
    <property type="molecule type" value="Genomic_DNA"/>
</dbReference>
<sequence>MRKQSSSNHGKAESKVRRRENNRQPMRIGGMTYDDGALYVP</sequence>
<comment type="caution">
    <text evidence="2">The sequence shown here is derived from an EMBL/GenBank/DDBJ whole genome shotgun (WGS) entry which is preliminary data.</text>
</comment>
<evidence type="ECO:0000313" key="3">
    <source>
        <dbReference type="Proteomes" id="UP000003438"/>
    </source>
</evidence>
<feature type="region of interest" description="Disordered" evidence="1">
    <location>
        <begin position="1"/>
        <end position="41"/>
    </location>
</feature>
<evidence type="ECO:0000256" key="1">
    <source>
        <dbReference type="SAM" id="MobiDB-lite"/>
    </source>
</evidence>
<accession>D1PSC5</accession>
<dbReference type="STRING" id="411471.SUBVAR_07308"/>
<proteinExistence type="predicted"/>
<reference evidence="2" key="1">
    <citation type="submission" date="2009-12" db="EMBL/GenBank/DDBJ databases">
        <authorList>
            <person name="Weinstock G."/>
            <person name="Sodergren E."/>
            <person name="Clifton S."/>
            <person name="Fulton L."/>
            <person name="Fulton B."/>
            <person name="Courtney L."/>
            <person name="Fronick C."/>
            <person name="Harrison M."/>
            <person name="Strong C."/>
            <person name="Farmer C."/>
            <person name="Delahaunty K."/>
            <person name="Markovic C."/>
            <person name="Hall O."/>
            <person name="Minx P."/>
            <person name="Tomlinson C."/>
            <person name="Mitreva M."/>
            <person name="Nelson J."/>
            <person name="Hou S."/>
            <person name="Wollam A."/>
            <person name="Pepin K.H."/>
            <person name="Johnson M."/>
            <person name="Bhonagiri V."/>
            <person name="Nash W.E."/>
            <person name="Warren W."/>
            <person name="Chinwalla A."/>
            <person name="Mardis E.R."/>
            <person name="Wilson R.K."/>
        </authorList>
    </citation>
    <scope>NUCLEOTIDE SEQUENCE [LARGE SCALE GENOMIC DNA]</scope>
    <source>
        <strain evidence="2">DSM 15176</strain>
    </source>
</reference>